<dbReference type="InterPro" id="IPR043502">
    <property type="entry name" value="DNA/RNA_pol_sf"/>
</dbReference>
<dbReference type="AlphaFoldDB" id="A0AAV3ZNZ6"/>
<dbReference type="InterPro" id="IPR043128">
    <property type="entry name" value="Rev_trsase/Diguanyl_cyclase"/>
</dbReference>
<proteinExistence type="predicted"/>
<evidence type="ECO:0000313" key="1">
    <source>
        <dbReference type="EMBL" id="GFN97033.1"/>
    </source>
</evidence>
<comment type="caution">
    <text evidence="1">The sequence shown here is derived from an EMBL/GenBank/DDBJ whole genome shotgun (WGS) entry which is preliminary data.</text>
</comment>
<reference evidence="1 2" key="1">
    <citation type="journal article" date="2021" name="Elife">
        <title>Chloroplast acquisition without the gene transfer in kleptoplastic sea slugs, Plakobranchus ocellatus.</title>
        <authorList>
            <person name="Maeda T."/>
            <person name="Takahashi S."/>
            <person name="Yoshida T."/>
            <person name="Shimamura S."/>
            <person name="Takaki Y."/>
            <person name="Nagai Y."/>
            <person name="Toyoda A."/>
            <person name="Suzuki Y."/>
            <person name="Arimoto A."/>
            <person name="Ishii H."/>
            <person name="Satoh N."/>
            <person name="Nishiyama T."/>
            <person name="Hasebe M."/>
            <person name="Maruyama T."/>
            <person name="Minagawa J."/>
            <person name="Obokata J."/>
            <person name="Shigenobu S."/>
        </authorList>
    </citation>
    <scope>NUCLEOTIDE SEQUENCE [LARGE SCALE GENOMIC DNA]</scope>
</reference>
<dbReference type="Gene3D" id="3.30.70.270">
    <property type="match status" value="1"/>
</dbReference>
<dbReference type="SUPFAM" id="SSF56672">
    <property type="entry name" value="DNA/RNA polymerases"/>
    <property type="match status" value="1"/>
</dbReference>
<organism evidence="1 2">
    <name type="scientific">Plakobranchus ocellatus</name>
    <dbReference type="NCBI Taxonomy" id="259542"/>
    <lineage>
        <taxon>Eukaryota</taxon>
        <taxon>Metazoa</taxon>
        <taxon>Spiralia</taxon>
        <taxon>Lophotrochozoa</taxon>
        <taxon>Mollusca</taxon>
        <taxon>Gastropoda</taxon>
        <taxon>Heterobranchia</taxon>
        <taxon>Euthyneura</taxon>
        <taxon>Panpulmonata</taxon>
        <taxon>Sacoglossa</taxon>
        <taxon>Placobranchoidea</taxon>
        <taxon>Plakobranchidae</taxon>
        <taxon>Plakobranchus</taxon>
    </lineage>
</organism>
<evidence type="ECO:0000313" key="2">
    <source>
        <dbReference type="Proteomes" id="UP000735302"/>
    </source>
</evidence>
<gene>
    <name evidence="1" type="ORF">PoB_002353900</name>
</gene>
<dbReference type="Proteomes" id="UP000735302">
    <property type="component" value="Unassembled WGS sequence"/>
</dbReference>
<dbReference type="PANTHER" id="PTHR37984">
    <property type="entry name" value="PROTEIN CBG26694"/>
    <property type="match status" value="1"/>
</dbReference>
<dbReference type="InterPro" id="IPR050951">
    <property type="entry name" value="Retrovirus_Pol_polyprotein"/>
</dbReference>
<dbReference type="PANTHER" id="PTHR37984:SF5">
    <property type="entry name" value="PROTEIN NYNRIN-LIKE"/>
    <property type="match status" value="1"/>
</dbReference>
<accession>A0AAV3ZNZ6</accession>
<sequence length="191" mass="21973">MWNRYINPLLFAYREVLARLNTFAPFELLYMRTIRGPMHIVRELWMNGIQEQMGKGSTTPCRLLVKSETSGCLGLATLKKHCIEPQFLIPVQQRPYPVACSIALSNPLYRVLCAMSFTDGEFGNHQEDQFSLRIPVAVVKKKDGSNRVCIDFTWLKKLTVFDPQPIKSPADVFQGMENDRFFPKMDMSKGY</sequence>
<dbReference type="Gene3D" id="3.10.10.10">
    <property type="entry name" value="HIV Type 1 Reverse Transcriptase, subunit A, domain 1"/>
    <property type="match status" value="1"/>
</dbReference>
<name>A0AAV3ZNZ6_9GAST</name>
<dbReference type="EMBL" id="BLXT01002730">
    <property type="protein sequence ID" value="GFN97033.1"/>
    <property type="molecule type" value="Genomic_DNA"/>
</dbReference>
<protein>
    <submittedName>
        <fullName evidence="1">Transposon ty3-i Gag-Pol polyprotein</fullName>
    </submittedName>
</protein>
<keyword evidence="2" id="KW-1185">Reference proteome</keyword>